<feature type="domain" description="HTH cro/C1-type" evidence="4">
    <location>
        <begin position="11"/>
        <end position="65"/>
    </location>
</feature>
<comment type="caution">
    <text evidence="5">The sequence shown here is derived from an EMBL/GenBank/DDBJ whole genome shotgun (WGS) entry which is preliminary data.</text>
</comment>
<dbReference type="RefSeq" id="WP_104829952.1">
    <property type="nucleotide sequence ID" value="NZ_PJCH01000005.1"/>
</dbReference>
<dbReference type="AlphaFoldDB" id="A0A2S7K8A1"/>
<dbReference type="InterPro" id="IPR001387">
    <property type="entry name" value="Cro/C1-type_HTH"/>
</dbReference>
<keyword evidence="1" id="KW-0805">Transcription regulation</keyword>
<name>A0A2S7K8A1_9PROT</name>
<dbReference type="GO" id="GO:0003700">
    <property type="term" value="F:DNA-binding transcription factor activity"/>
    <property type="evidence" value="ECO:0007669"/>
    <property type="project" value="TreeGrafter"/>
</dbReference>
<dbReference type="InterPro" id="IPR050807">
    <property type="entry name" value="TransReg_Diox_bact_type"/>
</dbReference>
<accession>A0A2S7K8A1</accession>
<dbReference type="InterPro" id="IPR010982">
    <property type="entry name" value="Lambda_DNA-bd_dom_sf"/>
</dbReference>
<dbReference type="PROSITE" id="PS50943">
    <property type="entry name" value="HTH_CROC1"/>
    <property type="match status" value="1"/>
</dbReference>
<evidence type="ECO:0000313" key="5">
    <source>
        <dbReference type="EMBL" id="PQA88713.1"/>
    </source>
</evidence>
<evidence type="ECO:0000256" key="1">
    <source>
        <dbReference type="ARBA" id="ARBA00023015"/>
    </source>
</evidence>
<dbReference type="GO" id="GO:0003677">
    <property type="term" value="F:DNA binding"/>
    <property type="evidence" value="ECO:0007669"/>
    <property type="project" value="UniProtKB-KW"/>
</dbReference>
<evidence type="ECO:0000313" key="6">
    <source>
        <dbReference type="Proteomes" id="UP000239504"/>
    </source>
</evidence>
<protein>
    <submittedName>
        <fullName evidence="5">XRE family transcriptional regulator</fullName>
    </submittedName>
</protein>
<dbReference type="Proteomes" id="UP000239504">
    <property type="component" value="Unassembled WGS sequence"/>
</dbReference>
<organism evidence="5 6">
    <name type="scientific">Hyphococcus luteus</name>
    <dbReference type="NCBI Taxonomy" id="2058213"/>
    <lineage>
        <taxon>Bacteria</taxon>
        <taxon>Pseudomonadati</taxon>
        <taxon>Pseudomonadota</taxon>
        <taxon>Alphaproteobacteria</taxon>
        <taxon>Parvularculales</taxon>
        <taxon>Parvularculaceae</taxon>
        <taxon>Hyphococcus</taxon>
    </lineage>
</organism>
<dbReference type="SMART" id="SM00530">
    <property type="entry name" value="HTH_XRE"/>
    <property type="match status" value="1"/>
</dbReference>
<dbReference type="SUPFAM" id="SSF47413">
    <property type="entry name" value="lambda repressor-like DNA-binding domains"/>
    <property type="match status" value="1"/>
</dbReference>
<reference evidence="5 6" key="1">
    <citation type="submission" date="2017-12" db="EMBL/GenBank/DDBJ databases">
        <authorList>
            <person name="Hurst M.R.H."/>
        </authorList>
    </citation>
    <scope>NUCLEOTIDE SEQUENCE [LARGE SCALE GENOMIC DNA]</scope>
    <source>
        <strain evidence="5 6">SY-3-19</strain>
    </source>
</reference>
<dbReference type="Gene3D" id="1.10.260.40">
    <property type="entry name" value="lambda repressor-like DNA-binding domains"/>
    <property type="match status" value="1"/>
</dbReference>
<evidence type="ECO:0000256" key="3">
    <source>
        <dbReference type="ARBA" id="ARBA00023163"/>
    </source>
</evidence>
<keyword evidence="6" id="KW-1185">Reference proteome</keyword>
<gene>
    <name evidence="5" type="ORF">CW354_10610</name>
</gene>
<dbReference type="EMBL" id="PJCH01000005">
    <property type="protein sequence ID" value="PQA88713.1"/>
    <property type="molecule type" value="Genomic_DNA"/>
</dbReference>
<dbReference type="PANTHER" id="PTHR46797">
    <property type="entry name" value="HTH-TYPE TRANSCRIPTIONAL REGULATOR"/>
    <property type="match status" value="1"/>
</dbReference>
<sequence length="75" mass="8349">MDIREVFGANLQFFREKAGLSQAALADKMGVDRAHISAMERGQQNVTIITLWHVAEALNVKPAALLDDQRKSRKA</sequence>
<keyword evidence="3" id="KW-0804">Transcription</keyword>
<dbReference type="Pfam" id="PF01381">
    <property type="entry name" value="HTH_3"/>
    <property type="match status" value="1"/>
</dbReference>
<dbReference type="CDD" id="cd00093">
    <property type="entry name" value="HTH_XRE"/>
    <property type="match status" value="1"/>
</dbReference>
<evidence type="ECO:0000256" key="2">
    <source>
        <dbReference type="ARBA" id="ARBA00023125"/>
    </source>
</evidence>
<dbReference type="OrthoDB" id="9815697at2"/>
<proteinExistence type="predicted"/>
<dbReference type="PANTHER" id="PTHR46797:SF23">
    <property type="entry name" value="HTH-TYPE TRANSCRIPTIONAL REGULATOR SUTR"/>
    <property type="match status" value="1"/>
</dbReference>
<evidence type="ECO:0000259" key="4">
    <source>
        <dbReference type="PROSITE" id="PS50943"/>
    </source>
</evidence>
<keyword evidence="2" id="KW-0238">DNA-binding</keyword>
<dbReference type="GO" id="GO:0005829">
    <property type="term" value="C:cytosol"/>
    <property type="evidence" value="ECO:0007669"/>
    <property type="project" value="TreeGrafter"/>
</dbReference>